<comment type="caution">
    <text evidence="2">The sequence shown here is derived from an EMBL/GenBank/DDBJ whole genome shotgun (WGS) entry which is preliminary data.</text>
</comment>
<dbReference type="AlphaFoldDB" id="A0A0V8E8L0"/>
<gene>
    <name evidence="2" type="ORF">M20_0609</name>
</gene>
<evidence type="ECO:0000313" key="2">
    <source>
        <dbReference type="EMBL" id="KSU22109.1"/>
    </source>
</evidence>
<dbReference type="Proteomes" id="UP000053719">
    <property type="component" value="Unassembled WGS sequence"/>
</dbReference>
<dbReference type="InterPro" id="IPR025382">
    <property type="entry name" value="Cap4-like_endonuclease_dom"/>
</dbReference>
<proteinExistence type="predicted"/>
<reference evidence="3" key="1">
    <citation type="submission" date="2015-10" db="EMBL/GenBank/DDBJ databases">
        <title>Draft Genome Sequences of 11 Lactococcus lactis subspecies cremoris strains.</title>
        <authorList>
            <person name="Wels M."/>
            <person name="Backus L."/>
            <person name="Boekhorst J."/>
            <person name="Dijkstra A."/>
            <person name="Beerthuizen M."/>
            <person name="Kelly W."/>
            <person name="Siezen R."/>
            <person name="Bachmann H."/>
            <person name="Van Hijum S."/>
        </authorList>
    </citation>
    <scope>NUCLEOTIDE SEQUENCE [LARGE SCALE GENOMIC DNA]</scope>
    <source>
        <strain evidence="3">M20</strain>
    </source>
</reference>
<dbReference type="PATRIC" id="fig|1360.114.peg.2016"/>
<dbReference type="GO" id="GO:0004518">
    <property type="term" value="F:nuclease activity"/>
    <property type="evidence" value="ECO:0007669"/>
    <property type="project" value="InterPro"/>
</dbReference>
<evidence type="ECO:0000259" key="1">
    <source>
        <dbReference type="Pfam" id="PF14130"/>
    </source>
</evidence>
<feature type="domain" description="CD-NTase associated protein 4-like DNA endonuclease" evidence="1">
    <location>
        <begin position="54"/>
        <end position="177"/>
    </location>
</feature>
<dbReference type="RefSeq" id="WP_058211460.1">
    <property type="nucleotide sequence ID" value="NZ_LKLU01000037.1"/>
</dbReference>
<organism evidence="2 3">
    <name type="scientific">Lactococcus lactis subsp. lactis</name>
    <name type="common">Streptococcus lactis</name>
    <dbReference type="NCBI Taxonomy" id="1360"/>
    <lineage>
        <taxon>Bacteria</taxon>
        <taxon>Bacillati</taxon>
        <taxon>Bacillota</taxon>
        <taxon>Bacilli</taxon>
        <taxon>Lactobacillales</taxon>
        <taxon>Streptococcaceae</taxon>
        <taxon>Lactococcus</taxon>
    </lineage>
</organism>
<dbReference type="Pfam" id="PF14130">
    <property type="entry name" value="Cap4_nuclease"/>
    <property type="match status" value="1"/>
</dbReference>
<dbReference type="EMBL" id="LKLU01000037">
    <property type="protein sequence ID" value="KSU22109.1"/>
    <property type="molecule type" value="Genomic_DNA"/>
</dbReference>
<sequence length="558" mass="64964">MIENTVINSYENISNEERDNILNVDLSKLCEKTELTISNDELEDILENHSTADDGGIIAMTGFYYQMLVSILYLNEVFQGKWDGMFLDHHQDIVLFNESEKIVKFVQVKTKNVNYSDYDYKISNLWIPKLFKTAYDIADLGDYNIEFEIVSNCHYSDKKNYSLIPFYSMNEKNFSNDKVGTTSVEKFSEMVIASLNKNSKGNELTVSESKELNEKLKEKAFDYLNNFKMRDISYINLESMIVSCIPRTLGFKNSQLSHETVNNIIAEFFKACYSPKNAKIQLIKDEKLLKLKEYVKKQLTGGIDSAYHKASDEKILNAYFTKLKNDYSNSKLDQNFINEFTKFTDSFREDLETILYSSDLTMLSIMNIYLENDRGINVEADDNERLKLFEHLLSLLLFIKISIKENLKIEDNNYHILSIQLDQLLFLILGNNEDLKETSAIIQDFKDLFPRLSDAEKLRIANFADVSMIITGDFDKDDSDEYVEIRKEELEFSSKPSIGNEKLDDINTNRITDVQTPINIFYAHQDNCKEINRERKNYKNLEQMKTKIDTELKLNETI</sequence>
<name>A0A0V8E8L0_LACLL</name>
<accession>A0A0V8E8L0</accession>
<evidence type="ECO:0000313" key="3">
    <source>
        <dbReference type="Proteomes" id="UP000053719"/>
    </source>
</evidence>
<protein>
    <recommendedName>
        <fullName evidence="1">CD-NTase associated protein 4-like DNA endonuclease domain-containing protein</fullName>
    </recommendedName>
</protein>